<comment type="caution">
    <text evidence="4">The sequence shown here is derived from an EMBL/GenBank/DDBJ whole genome shotgun (WGS) entry which is preliminary data.</text>
</comment>
<dbReference type="SMART" id="SM00360">
    <property type="entry name" value="RRM"/>
    <property type="match status" value="2"/>
</dbReference>
<name>A0AAN4Z3K2_9BILA</name>
<dbReference type="GO" id="GO:0003730">
    <property type="term" value="F:mRNA 3'-UTR binding"/>
    <property type="evidence" value="ECO:0007669"/>
    <property type="project" value="TreeGrafter"/>
</dbReference>
<dbReference type="PANTHER" id="PTHR48026:SF14">
    <property type="entry name" value="HETEROGENEOUS NUCLEAR RIBONUCLEOPROTEIN A1"/>
    <property type="match status" value="1"/>
</dbReference>
<proteinExistence type="predicted"/>
<feature type="non-terminal residue" evidence="4">
    <location>
        <position position="1"/>
    </location>
</feature>
<dbReference type="InterPro" id="IPR000504">
    <property type="entry name" value="RRM_dom"/>
</dbReference>
<protein>
    <recommendedName>
        <fullName evidence="3">RRM domain-containing protein</fullName>
    </recommendedName>
</protein>
<keyword evidence="1 2" id="KW-0694">RNA-binding</keyword>
<sequence length="357" mass="40154">LSVSSIPLPGEAPLASGMVVDCQDTVAPSVDESIYFRKLTIRGLTPNTTEEMLRDFYGQFGEVTDAVVFVDDCTMKTKGFGFVTYTAKAMVDECQRARPHMIDGKEVEARRASINRGTSDPGNTNKLYVSGVHREYSEEVLQAYFSKFGAIKKIEIVRDQFHLHGLAYVTFDDYDSVDQCVMIKSHDINGHRCEVKKRFSREEARDAQQAERDREYRRFRFQGVMGGEGVLSQGGDDLRGYGSQCGEWDGEGGHCPQHGHWCSRLSAAAAAGQQRGWGGLTPRAERVCGRRAAGRAAAEIQGRYYMSHVRYDSGWSINMSQTLSNMHPPPAPVRQRERRGRVEFYSMQYPLGRPYPY</sequence>
<reference evidence="5" key="1">
    <citation type="submission" date="2022-10" db="EMBL/GenBank/DDBJ databases">
        <title>Genome assembly of Pristionchus species.</title>
        <authorList>
            <person name="Yoshida K."/>
            <person name="Sommer R.J."/>
        </authorList>
    </citation>
    <scope>NUCLEOTIDE SEQUENCE [LARGE SCALE GENOMIC DNA]</scope>
    <source>
        <strain evidence="5">RS5460</strain>
    </source>
</reference>
<dbReference type="Pfam" id="PF00076">
    <property type="entry name" value="RRM_1"/>
    <property type="match status" value="2"/>
</dbReference>
<organism evidence="4 5">
    <name type="scientific">Pristionchus mayeri</name>
    <dbReference type="NCBI Taxonomy" id="1317129"/>
    <lineage>
        <taxon>Eukaryota</taxon>
        <taxon>Metazoa</taxon>
        <taxon>Ecdysozoa</taxon>
        <taxon>Nematoda</taxon>
        <taxon>Chromadorea</taxon>
        <taxon>Rhabditida</taxon>
        <taxon>Rhabditina</taxon>
        <taxon>Diplogasteromorpha</taxon>
        <taxon>Diplogasteroidea</taxon>
        <taxon>Neodiplogasteridae</taxon>
        <taxon>Pristionchus</taxon>
    </lineage>
</organism>
<evidence type="ECO:0000256" key="2">
    <source>
        <dbReference type="PROSITE-ProRule" id="PRU00176"/>
    </source>
</evidence>
<accession>A0AAN4Z3K2</accession>
<dbReference type="Proteomes" id="UP001328107">
    <property type="component" value="Unassembled WGS sequence"/>
</dbReference>
<dbReference type="InterPro" id="IPR012677">
    <property type="entry name" value="Nucleotide-bd_a/b_plait_sf"/>
</dbReference>
<dbReference type="GO" id="GO:0071013">
    <property type="term" value="C:catalytic step 2 spliceosome"/>
    <property type="evidence" value="ECO:0007669"/>
    <property type="project" value="TreeGrafter"/>
</dbReference>
<dbReference type="InterPro" id="IPR035979">
    <property type="entry name" value="RBD_domain_sf"/>
</dbReference>
<dbReference type="EMBL" id="BTRK01000001">
    <property type="protein sequence ID" value="GMR33301.1"/>
    <property type="molecule type" value="Genomic_DNA"/>
</dbReference>
<feature type="domain" description="RRM" evidence="3">
    <location>
        <begin position="37"/>
        <end position="119"/>
    </location>
</feature>
<keyword evidence="5" id="KW-1185">Reference proteome</keyword>
<evidence type="ECO:0000256" key="1">
    <source>
        <dbReference type="ARBA" id="ARBA00022884"/>
    </source>
</evidence>
<dbReference type="SUPFAM" id="SSF54928">
    <property type="entry name" value="RNA-binding domain, RBD"/>
    <property type="match status" value="2"/>
</dbReference>
<dbReference type="Gene3D" id="3.30.70.330">
    <property type="match status" value="2"/>
</dbReference>
<feature type="domain" description="RRM" evidence="3">
    <location>
        <begin position="125"/>
        <end position="202"/>
    </location>
</feature>
<gene>
    <name evidence="4" type="ORF">PMAYCL1PPCAC_03496</name>
</gene>
<dbReference type="PANTHER" id="PTHR48026">
    <property type="entry name" value="HOMOLOGOUS TO DROSOPHILA SQD (SQUID) PROTEIN"/>
    <property type="match status" value="1"/>
</dbReference>
<dbReference type="GO" id="GO:0000398">
    <property type="term" value="P:mRNA splicing, via spliceosome"/>
    <property type="evidence" value="ECO:0007669"/>
    <property type="project" value="TreeGrafter"/>
</dbReference>
<evidence type="ECO:0000313" key="5">
    <source>
        <dbReference type="Proteomes" id="UP001328107"/>
    </source>
</evidence>
<dbReference type="AlphaFoldDB" id="A0AAN4Z3K2"/>
<evidence type="ECO:0000259" key="3">
    <source>
        <dbReference type="PROSITE" id="PS50102"/>
    </source>
</evidence>
<evidence type="ECO:0000313" key="4">
    <source>
        <dbReference type="EMBL" id="GMR33301.1"/>
    </source>
</evidence>
<dbReference type="PROSITE" id="PS50102">
    <property type="entry name" value="RRM"/>
    <property type="match status" value="2"/>
</dbReference>